<keyword evidence="2" id="KW-1185">Reference proteome</keyword>
<organism evidence="1 2">
    <name type="scientific">Enterobacter agglomerans</name>
    <name type="common">Erwinia herbicola</name>
    <name type="synonym">Pantoea agglomerans</name>
    <dbReference type="NCBI Taxonomy" id="549"/>
    <lineage>
        <taxon>Bacteria</taxon>
        <taxon>Pseudomonadati</taxon>
        <taxon>Pseudomonadota</taxon>
        <taxon>Gammaproteobacteria</taxon>
        <taxon>Enterobacterales</taxon>
        <taxon>Erwiniaceae</taxon>
        <taxon>Pantoea</taxon>
        <taxon>Pantoea agglomerans group</taxon>
    </lineage>
</organism>
<sequence length="303" mass="31844">MSGVIDLSQLPAPEIVESLDFEVILAARKAALIALYPADEQAAIAQTLELESEPMLKHLQESAYRELLLRQRVNEAAQALMVAYSRGADLDQLAANNNVKRLTVNAADTAAIPSVAAVMESDEDLRSRIPAAFEGLSVAGPTAAYEYHAKSADGRVADARAISPSPAEVVVTVLSREGDGTAAAELIGVVSSALNDESVRPVADRVTVKSAEIISYAIEAKIFLLPGPEAEPVLAAARANLNAYALRQSRIGRDINLSAIYAALHVEGVQRVELVSPGSNVVLDSTQAAYCTGAVVTNGGTDE</sequence>
<dbReference type="EMBL" id="JAEOXF010000013">
    <property type="protein sequence ID" value="MBK4727183.1"/>
    <property type="molecule type" value="Genomic_DNA"/>
</dbReference>
<evidence type="ECO:0000313" key="2">
    <source>
        <dbReference type="Proteomes" id="UP000633731"/>
    </source>
</evidence>
<evidence type="ECO:0000313" key="1">
    <source>
        <dbReference type="EMBL" id="MBK4727183.1"/>
    </source>
</evidence>
<reference evidence="1" key="1">
    <citation type="submission" date="2021-01" db="EMBL/GenBank/DDBJ databases">
        <title>Draft genome of Pantoea agglomerans Eh 335.</title>
        <authorList>
            <person name="Emsley S.A."/>
            <person name="Oline D.K."/>
            <person name="Saw J.H."/>
            <person name="Ushijima B."/>
            <person name="Videau P."/>
            <person name="Koyack M.J."/>
        </authorList>
    </citation>
    <scope>NUCLEOTIDE SEQUENCE</scope>
    <source>
        <strain evidence="1">Eh 335</strain>
    </source>
</reference>
<dbReference type="Proteomes" id="UP000633731">
    <property type="component" value="Unassembled WGS sequence"/>
</dbReference>
<gene>
    <name evidence="1" type="ORF">JJL49_18305</name>
</gene>
<comment type="caution">
    <text evidence="1">The sequence shown here is derived from an EMBL/GenBank/DDBJ whole genome shotgun (WGS) entry which is preliminary data.</text>
</comment>
<name>A0ACC5RS94_ENTAG</name>
<protein>
    <submittedName>
        <fullName evidence="1">Baseplate J/gp47 family protein</fullName>
    </submittedName>
</protein>
<accession>A0ACC5RS94</accession>
<proteinExistence type="predicted"/>